<evidence type="ECO:0000259" key="5">
    <source>
        <dbReference type="SMART" id="SM00249"/>
    </source>
</evidence>
<dbReference type="InterPro" id="IPR001965">
    <property type="entry name" value="Znf_PHD"/>
</dbReference>
<feature type="compositionally biased region" description="Polar residues" evidence="4">
    <location>
        <begin position="34"/>
        <end position="52"/>
    </location>
</feature>
<evidence type="ECO:0000256" key="1">
    <source>
        <dbReference type="ARBA" id="ARBA00022723"/>
    </source>
</evidence>
<evidence type="ECO:0000256" key="2">
    <source>
        <dbReference type="ARBA" id="ARBA00022771"/>
    </source>
</evidence>
<feature type="domain" description="Zinc finger PHD-type" evidence="5">
    <location>
        <begin position="101"/>
        <end position="145"/>
    </location>
</feature>
<dbReference type="PROSITE" id="PS01359">
    <property type="entry name" value="ZF_PHD_1"/>
    <property type="match status" value="1"/>
</dbReference>
<dbReference type="EMBL" id="PDUG01000005">
    <property type="protein sequence ID" value="PIC25016.1"/>
    <property type="molecule type" value="Genomic_DNA"/>
</dbReference>
<feature type="compositionally biased region" description="Polar residues" evidence="4">
    <location>
        <begin position="371"/>
        <end position="426"/>
    </location>
</feature>
<feature type="compositionally biased region" description="Polar residues" evidence="4">
    <location>
        <begin position="452"/>
        <end position="467"/>
    </location>
</feature>
<dbReference type="OrthoDB" id="5877798at2759"/>
<dbReference type="InterPro" id="IPR011011">
    <property type="entry name" value="Znf_FYVE_PHD"/>
</dbReference>
<comment type="caution">
    <text evidence="6">The sequence shown here is derived from an EMBL/GenBank/DDBJ whole genome shotgun (WGS) entry which is preliminary data.</text>
</comment>
<sequence>MSSSSGDINRFSEQKDSGSGSGSYQRHPMASMLGSRSSPPLDSGRSRQSPSMSKLIAQNHQFVPQSSSVTMPNLPSRIDNQGDGRASNVSSLLIRASMNIKCYCSKQETRADFMVICENCHTWQHGLCVGIYETLSTPYLCKSCRPSGFPRRWIKSVDDSLLVNEFIKATRLWPQLFTKRAFQGGFKLKHNVGCTEDTVLVKLKEQMKDFLLNADLDVGTRIRLHFHARIPPTDELKEFLNARGYLRVDIRGAMTAFYSRADEIFDFPPKIDIQQLPWFPMKCEANLMAPITVQGSHPPGIMTSSQPKQPRPSQTVPRAPMDSHPTHPLPNVVMNGMTPPSGQTMNNAEDFHQMSIGDFFRMTRATPTGPMATQTLSKNDHQQQIAQQNSMGSNRDCDQSMSISASHVPSTSQVNHRNTVSAQMQPAISRVPDPMNHSHRYQDRDRSRDSAKTTLSKNDHQQQTTRQDPGASSRYRYQPTTISASHVPSTSQDFTQIQPAVGHGSNPTSHSHRYQDLHHSRGSSNTIPRPASFSPPGHRHHPTSILTTNVPSTSQGGTVSAQMPPAISRVPDPMSHSHRYQDRDRSRDSAFTGSTSLSPPAQVPQCYPPTLDPKGPSSKNLDSIGRPIKKELDDKEASLEFQRNAKRIKKEKEAMSHSNPKLTTGQFLGQLEVFLHSLGTGNTRIVDFINQVRLRREGQNEFQRDEITYAEIYSHLKSIFKTMRNHTQKIRPSEPETELEIVFDPLWMPLKKFLEKLNAFVGTFKMYYGDFQKLEEEIRNFASGVSEDLVIEVETIPQRLNWIYDQYGLI</sequence>
<feature type="region of interest" description="Disordered" evidence="4">
    <location>
        <begin position="363"/>
        <end position="475"/>
    </location>
</feature>
<keyword evidence="3" id="KW-0862">Zinc</keyword>
<feature type="compositionally biased region" description="Polar residues" evidence="4">
    <location>
        <begin position="589"/>
        <end position="599"/>
    </location>
</feature>
<evidence type="ECO:0000256" key="3">
    <source>
        <dbReference type="ARBA" id="ARBA00022833"/>
    </source>
</evidence>
<dbReference type="GO" id="GO:0008270">
    <property type="term" value="F:zinc ion binding"/>
    <property type="evidence" value="ECO:0007669"/>
    <property type="project" value="UniProtKB-KW"/>
</dbReference>
<feature type="compositionally biased region" description="Basic and acidic residues" evidence="4">
    <location>
        <begin position="440"/>
        <end position="451"/>
    </location>
</feature>
<evidence type="ECO:0000313" key="6">
    <source>
        <dbReference type="EMBL" id="PIC25016.1"/>
    </source>
</evidence>
<accession>A0A2G5TD93</accession>
<feature type="region of interest" description="Disordered" evidence="4">
    <location>
        <begin position="296"/>
        <end position="329"/>
    </location>
</feature>
<feature type="compositionally biased region" description="Polar residues" evidence="4">
    <location>
        <begin position="302"/>
        <end position="316"/>
    </location>
</feature>
<dbReference type="InterPro" id="IPR019786">
    <property type="entry name" value="Zinc_finger_PHD-type_CS"/>
</dbReference>
<dbReference type="Proteomes" id="UP000230233">
    <property type="component" value="Chromosome V"/>
</dbReference>
<feature type="compositionally biased region" description="Polar residues" evidence="4">
    <location>
        <begin position="544"/>
        <end position="561"/>
    </location>
</feature>
<organism evidence="6 7">
    <name type="scientific">Caenorhabditis nigoni</name>
    <dbReference type="NCBI Taxonomy" id="1611254"/>
    <lineage>
        <taxon>Eukaryota</taxon>
        <taxon>Metazoa</taxon>
        <taxon>Ecdysozoa</taxon>
        <taxon>Nematoda</taxon>
        <taxon>Chromadorea</taxon>
        <taxon>Rhabditida</taxon>
        <taxon>Rhabditina</taxon>
        <taxon>Rhabditomorpha</taxon>
        <taxon>Rhabditoidea</taxon>
        <taxon>Rhabditidae</taxon>
        <taxon>Peloderinae</taxon>
        <taxon>Caenorhabditis</taxon>
    </lineage>
</organism>
<dbReference type="Gene3D" id="3.30.40.10">
    <property type="entry name" value="Zinc/RING finger domain, C3HC4 (zinc finger)"/>
    <property type="match status" value="1"/>
</dbReference>
<feature type="region of interest" description="Disordered" evidence="4">
    <location>
        <begin position="1"/>
        <end position="52"/>
    </location>
</feature>
<dbReference type="SUPFAM" id="SSF57903">
    <property type="entry name" value="FYVE/PHD zinc finger"/>
    <property type="match status" value="1"/>
</dbReference>
<keyword evidence="1" id="KW-0479">Metal-binding</keyword>
<protein>
    <recommendedName>
        <fullName evidence="5">Zinc finger PHD-type domain-containing protein</fullName>
    </recommendedName>
</protein>
<proteinExistence type="predicted"/>
<dbReference type="InterPro" id="IPR013083">
    <property type="entry name" value="Znf_RING/FYVE/PHD"/>
</dbReference>
<keyword evidence="2" id="KW-0863">Zinc-finger</keyword>
<evidence type="ECO:0000313" key="7">
    <source>
        <dbReference type="Proteomes" id="UP000230233"/>
    </source>
</evidence>
<feature type="region of interest" description="Disordered" evidence="4">
    <location>
        <begin position="497"/>
        <end position="636"/>
    </location>
</feature>
<gene>
    <name evidence="6" type="primary">Cnig_chr_V.g18111</name>
    <name evidence="6" type="ORF">B9Z55_018111</name>
</gene>
<feature type="compositionally biased region" description="Basic and acidic residues" evidence="4">
    <location>
        <begin position="579"/>
        <end position="588"/>
    </location>
</feature>
<reference evidence="7" key="1">
    <citation type="submission" date="2017-10" db="EMBL/GenBank/DDBJ databases">
        <title>Rapid genome shrinkage in a self-fertile nematode reveals novel sperm competition proteins.</title>
        <authorList>
            <person name="Yin D."/>
            <person name="Schwarz E.M."/>
            <person name="Thomas C.G."/>
            <person name="Felde R.L."/>
            <person name="Korf I.F."/>
            <person name="Cutter A.D."/>
            <person name="Schartner C.M."/>
            <person name="Ralston E.J."/>
            <person name="Meyer B.J."/>
            <person name="Haag E.S."/>
        </authorList>
    </citation>
    <scope>NUCLEOTIDE SEQUENCE [LARGE SCALE GENOMIC DNA]</scope>
    <source>
        <strain evidence="7">JU1422</strain>
    </source>
</reference>
<name>A0A2G5TD93_9PELO</name>
<evidence type="ECO:0000256" key="4">
    <source>
        <dbReference type="SAM" id="MobiDB-lite"/>
    </source>
</evidence>
<dbReference type="AlphaFoldDB" id="A0A2G5TD93"/>
<dbReference type="Pfam" id="PF20826">
    <property type="entry name" value="PHD_5"/>
    <property type="match status" value="1"/>
</dbReference>
<dbReference type="SMART" id="SM00249">
    <property type="entry name" value="PHD"/>
    <property type="match status" value="1"/>
</dbReference>
<keyword evidence="7" id="KW-1185">Reference proteome</keyword>